<evidence type="ECO:0000256" key="7">
    <source>
        <dbReference type="PROSITE-ProRule" id="PRU10141"/>
    </source>
</evidence>
<evidence type="ECO:0000256" key="4">
    <source>
        <dbReference type="ARBA" id="ARBA00022741"/>
    </source>
</evidence>
<dbReference type="InterPro" id="IPR011009">
    <property type="entry name" value="Kinase-like_dom_sf"/>
</dbReference>
<dbReference type="Pfam" id="PF00069">
    <property type="entry name" value="Pkinase"/>
    <property type="match status" value="1"/>
</dbReference>
<sequence>MEQWQSYNDAAGGSNRYNGNGNGQLNRDYSARPAQAQPPAGFKYEQQQQYSAAGAGGGLNSHPTPNSMTSPITTPQLRDGNGDVTMQDAHDPYAGKQYPMRPHHQSHLSGGAGRSSNLHSPQEPSAAAQRYSPMEVLSPTSPYAPKQNASGQFSAPPATRQSPTRPSDYQPPQSPYYQGGRQAPQQLPSLASYAAGNEGYTASATVSSLEASYANDPKSPRRPVPQSTGRGPVPEFKKLRAPTDLRPKVNAQPPFRRANPEGGFISPLQALTVHLPATYRICNPSFKYESSRNPRRVLTKPSKGTKNDGYDNEDSDYILYVNDILGSEEAGHKNRYLILDVLGQGTFGQVVKCQNLKTQEVVAVKVIKNRTAYFNQSMMEVSVLDLLNTKLDKNDDHHLLRLKDTFIHRQHLCLVFELLSVNLYELIKQNQFRGLSTTLVRVFAQQLLNGLALLNKARLIHCDLKPENILLKNLESPIIKIIDFGSACDERQTVYTYIQSRFYRSPEVLLGLPYSSAIDMWSLGCIVVELFLGLPLFPGSSEYNQVSRIVEMLGNPPNWMIEMGKQAGEFFEKRQDEFGRRTYHLKSMEQYSREHGTKEQPSKKYFQASTLPEIIKSYPMPRKNMKQSEIDRGTYQLSSTLKKLH</sequence>
<dbReference type="GO" id="GO:0005737">
    <property type="term" value="C:cytoplasm"/>
    <property type="evidence" value="ECO:0007669"/>
    <property type="project" value="TreeGrafter"/>
</dbReference>
<organism evidence="10 11">
    <name type="scientific">Phaeoacremonium minimum (strain UCR-PA7)</name>
    <name type="common">Esca disease fungus</name>
    <name type="synonym">Togninia minima</name>
    <dbReference type="NCBI Taxonomy" id="1286976"/>
    <lineage>
        <taxon>Eukaryota</taxon>
        <taxon>Fungi</taxon>
        <taxon>Dikarya</taxon>
        <taxon>Ascomycota</taxon>
        <taxon>Pezizomycotina</taxon>
        <taxon>Sordariomycetes</taxon>
        <taxon>Sordariomycetidae</taxon>
        <taxon>Togniniales</taxon>
        <taxon>Togniniaceae</taxon>
        <taxon>Phaeoacremonium</taxon>
    </lineage>
</organism>
<keyword evidence="2" id="KW-0723">Serine/threonine-protein kinase</keyword>
<gene>
    <name evidence="10" type="ORF">UCRPA7_70</name>
</gene>
<keyword evidence="6 7" id="KW-0067">ATP-binding</keyword>
<dbReference type="OrthoDB" id="9332038at2759"/>
<feature type="compositionally biased region" description="Polar residues" evidence="8">
    <location>
        <begin position="114"/>
        <end position="123"/>
    </location>
</feature>
<keyword evidence="5 10" id="KW-0418">Kinase</keyword>
<evidence type="ECO:0000256" key="1">
    <source>
        <dbReference type="ARBA" id="ARBA00008867"/>
    </source>
</evidence>
<dbReference type="InterPro" id="IPR000719">
    <property type="entry name" value="Prot_kinase_dom"/>
</dbReference>
<dbReference type="eggNOG" id="KOG0667">
    <property type="taxonomic scope" value="Eukaryota"/>
</dbReference>
<dbReference type="GO" id="GO:0004713">
    <property type="term" value="F:protein tyrosine kinase activity"/>
    <property type="evidence" value="ECO:0007669"/>
    <property type="project" value="TreeGrafter"/>
</dbReference>
<evidence type="ECO:0000313" key="10">
    <source>
        <dbReference type="EMBL" id="EOO04417.1"/>
    </source>
</evidence>
<feature type="region of interest" description="Disordered" evidence="8">
    <location>
        <begin position="289"/>
        <end position="309"/>
    </location>
</feature>
<dbReference type="FunFam" id="3.30.200.20:FF:000087">
    <property type="entry name" value="Dual specificity tyrosine-phosphorylation-regulated kinase 1A"/>
    <property type="match status" value="1"/>
</dbReference>
<keyword evidence="11" id="KW-1185">Reference proteome</keyword>
<dbReference type="PANTHER" id="PTHR24058">
    <property type="entry name" value="DUAL SPECIFICITY PROTEIN KINASE"/>
    <property type="match status" value="1"/>
</dbReference>
<dbReference type="InterPro" id="IPR008271">
    <property type="entry name" value="Ser/Thr_kinase_AS"/>
</dbReference>
<dbReference type="GO" id="GO:0005634">
    <property type="term" value="C:nucleus"/>
    <property type="evidence" value="ECO:0007669"/>
    <property type="project" value="TreeGrafter"/>
</dbReference>
<keyword evidence="4 7" id="KW-0547">Nucleotide-binding</keyword>
<dbReference type="AlphaFoldDB" id="R8BYJ5"/>
<feature type="binding site" evidence="7">
    <location>
        <position position="365"/>
    </location>
    <ligand>
        <name>ATP</name>
        <dbReference type="ChEBI" id="CHEBI:30616"/>
    </ligand>
</feature>
<feature type="compositionally biased region" description="Polar residues" evidence="8">
    <location>
        <begin position="61"/>
        <end position="76"/>
    </location>
</feature>
<protein>
    <submittedName>
        <fullName evidence="10">Putative cmgc dyrk yak protein kinase protein</fullName>
    </submittedName>
</protein>
<evidence type="ECO:0000256" key="3">
    <source>
        <dbReference type="ARBA" id="ARBA00022679"/>
    </source>
</evidence>
<dbReference type="CDD" id="cd14212">
    <property type="entry name" value="PKc_YAK1"/>
    <property type="match status" value="1"/>
</dbReference>
<dbReference type="PANTHER" id="PTHR24058:SF17">
    <property type="entry name" value="HOMEODOMAIN INTERACTING PROTEIN KINASE, ISOFORM D"/>
    <property type="match status" value="1"/>
</dbReference>
<dbReference type="RefSeq" id="XP_007910859.1">
    <property type="nucleotide sequence ID" value="XM_007912668.1"/>
</dbReference>
<comment type="similarity">
    <text evidence="1">Belongs to the protein kinase superfamily. CMGC Ser/Thr protein kinase family. MNB/DYRK subfamily.</text>
</comment>
<dbReference type="PROSITE" id="PS00108">
    <property type="entry name" value="PROTEIN_KINASE_ST"/>
    <property type="match status" value="1"/>
</dbReference>
<dbReference type="PROSITE" id="PS00107">
    <property type="entry name" value="PROTEIN_KINASE_ATP"/>
    <property type="match status" value="1"/>
</dbReference>
<name>R8BYJ5_PHAM7</name>
<dbReference type="GeneID" id="19327715"/>
<dbReference type="InterPro" id="IPR017441">
    <property type="entry name" value="Protein_kinase_ATP_BS"/>
</dbReference>
<dbReference type="GO" id="GO:0005524">
    <property type="term" value="F:ATP binding"/>
    <property type="evidence" value="ECO:0007669"/>
    <property type="project" value="UniProtKB-UniRule"/>
</dbReference>
<dbReference type="PROSITE" id="PS50011">
    <property type="entry name" value="PROTEIN_KINASE_DOM"/>
    <property type="match status" value="1"/>
</dbReference>
<dbReference type="HOGENOM" id="CLU_000288_88_1_1"/>
<accession>R8BYJ5</accession>
<evidence type="ECO:0000259" key="9">
    <source>
        <dbReference type="PROSITE" id="PS50011"/>
    </source>
</evidence>
<feature type="region of interest" description="Disordered" evidence="8">
    <location>
        <begin position="1"/>
        <end position="183"/>
    </location>
</feature>
<feature type="compositionally biased region" description="Polar residues" evidence="8">
    <location>
        <begin position="147"/>
        <end position="164"/>
    </location>
</feature>
<evidence type="ECO:0000256" key="2">
    <source>
        <dbReference type="ARBA" id="ARBA00022527"/>
    </source>
</evidence>
<dbReference type="GO" id="GO:0004674">
    <property type="term" value="F:protein serine/threonine kinase activity"/>
    <property type="evidence" value="ECO:0007669"/>
    <property type="project" value="UniProtKB-KW"/>
</dbReference>
<dbReference type="SMART" id="SM00220">
    <property type="entry name" value="S_TKc"/>
    <property type="match status" value="1"/>
</dbReference>
<reference evidence="11" key="1">
    <citation type="journal article" date="2013" name="Genome Announc.">
        <title>Draft genome sequence of the ascomycete Phaeoacremonium aleophilum strain UCR-PA7, a causal agent of the esca disease complex in grapevines.</title>
        <authorList>
            <person name="Blanco-Ulate B."/>
            <person name="Rolshausen P."/>
            <person name="Cantu D."/>
        </authorList>
    </citation>
    <scope>NUCLEOTIDE SEQUENCE [LARGE SCALE GENOMIC DNA]</scope>
    <source>
        <strain evidence="11">UCR-PA7</strain>
    </source>
</reference>
<dbReference type="Proteomes" id="UP000014074">
    <property type="component" value="Unassembled WGS sequence"/>
</dbReference>
<dbReference type="Gene3D" id="3.30.200.20">
    <property type="entry name" value="Phosphorylase Kinase, domain 1"/>
    <property type="match status" value="1"/>
</dbReference>
<evidence type="ECO:0000256" key="5">
    <source>
        <dbReference type="ARBA" id="ARBA00022777"/>
    </source>
</evidence>
<dbReference type="Gene3D" id="1.10.510.10">
    <property type="entry name" value="Transferase(Phosphotransferase) domain 1"/>
    <property type="match status" value="1"/>
</dbReference>
<evidence type="ECO:0000256" key="6">
    <source>
        <dbReference type="ARBA" id="ARBA00022840"/>
    </source>
</evidence>
<keyword evidence="3" id="KW-0808">Transferase</keyword>
<dbReference type="KEGG" id="tmn:UCRPA7_70"/>
<dbReference type="EMBL" id="KB932776">
    <property type="protein sequence ID" value="EOO04417.1"/>
    <property type="molecule type" value="Genomic_DNA"/>
</dbReference>
<evidence type="ECO:0000313" key="11">
    <source>
        <dbReference type="Proteomes" id="UP000014074"/>
    </source>
</evidence>
<proteinExistence type="inferred from homology"/>
<evidence type="ECO:0000256" key="8">
    <source>
        <dbReference type="SAM" id="MobiDB-lite"/>
    </source>
</evidence>
<dbReference type="SUPFAM" id="SSF56112">
    <property type="entry name" value="Protein kinase-like (PK-like)"/>
    <property type="match status" value="1"/>
</dbReference>
<feature type="compositionally biased region" description="Low complexity" evidence="8">
    <location>
        <begin position="165"/>
        <end position="182"/>
    </location>
</feature>
<dbReference type="InterPro" id="IPR050494">
    <property type="entry name" value="Ser_Thr_dual-spec_kinase"/>
</dbReference>
<feature type="domain" description="Protein kinase" evidence="9">
    <location>
        <begin position="336"/>
        <end position="645"/>
    </location>
</feature>
<feature type="region of interest" description="Disordered" evidence="8">
    <location>
        <begin position="211"/>
        <end position="241"/>
    </location>
</feature>